<feature type="compositionally biased region" description="Polar residues" evidence="3">
    <location>
        <begin position="1"/>
        <end position="19"/>
    </location>
</feature>
<dbReference type="PANTHER" id="PTHR11908:SF132">
    <property type="entry name" value="ALDEHYDE OXIDASE 1-RELATED"/>
    <property type="match status" value="1"/>
</dbReference>
<dbReference type="SUPFAM" id="SSF54665">
    <property type="entry name" value="CO dehydrogenase molybdoprotein N-domain-like"/>
    <property type="match status" value="1"/>
</dbReference>
<dbReference type="InterPro" id="IPR000674">
    <property type="entry name" value="Ald_Oxase/Xan_DH_a/b"/>
</dbReference>
<gene>
    <name evidence="5" type="ORF">NL394_09175</name>
</gene>
<feature type="domain" description="Aldehyde oxidase/xanthine dehydrogenase a/b hammerhead" evidence="4">
    <location>
        <begin position="46"/>
        <end position="156"/>
    </location>
</feature>
<name>A0AAX3EN66_PAEUR</name>
<evidence type="ECO:0000256" key="2">
    <source>
        <dbReference type="ARBA" id="ARBA00023002"/>
    </source>
</evidence>
<organism evidence="5 6">
    <name type="scientific">Paenarthrobacter ureafaciens</name>
    <dbReference type="NCBI Taxonomy" id="37931"/>
    <lineage>
        <taxon>Bacteria</taxon>
        <taxon>Bacillati</taxon>
        <taxon>Actinomycetota</taxon>
        <taxon>Actinomycetes</taxon>
        <taxon>Micrococcales</taxon>
        <taxon>Micrococcaceae</taxon>
        <taxon>Paenarthrobacter</taxon>
    </lineage>
</organism>
<evidence type="ECO:0000256" key="1">
    <source>
        <dbReference type="ARBA" id="ARBA00022505"/>
    </source>
</evidence>
<dbReference type="InterPro" id="IPR046867">
    <property type="entry name" value="AldOxase/xan_DH_MoCoBD2"/>
</dbReference>
<protein>
    <submittedName>
        <fullName evidence="5">Xanthine dehydrogenase family protein molybdopterin-binding subunit</fullName>
    </submittedName>
</protein>
<dbReference type="EMBL" id="CP101185">
    <property type="protein sequence ID" value="UYV99345.1"/>
    <property type="molecule type" value="Genomic_DNA"/>
</dbReference>
<dbReference type="SUPFAM" id="SSF56003">
    <property type="entry name" value="Molybdenum cofactor-binding domain"/>
    <property type="match status" value="1"/>
</dbReference>
<dbReference type="RefSeq" id="WP_083262004.1">
    <property type="nucleotide sequence ID" value="NZ_CP043010.1"/>
</dbReference>
<proteinExistence type="predicted"/>
<dbReference type="Pfam" id="PF01315">
    <property type="entry name" value="Ald_Xan_dh_C"/>
    <property type="match status" value="1"/>
</dbReference>
<evidence type="ECO:0000259" key="4">
    <source>
        <dbReference type="SMART" id="SM01008"/>
    </source>
</evidence>
<dbReference type="GO" id="GO:0016491">
    <property type="term" value="F:oxidoreductase activity"/>
    <property type="evidence" value="ECO:0007669"/>
    <property type="project" value="UniProtKB-KW"/>
</dbReference>
<dbReference type="GO" id="GO:0005506">
    <property type="term" value="F:iron ion binding"/>
    <property type="evidence" value="ECO:0007669"/>
    <property type="project" value="InterPro"/>
</dbReference>
<dbReference type="InterPro" id="IPR037165">
    <property type="entry name" value="AldOxase/xan_DH_Mopterin-bd_sf"/>
</dbReference>
<dbReference type="Proteomes" id="UP001163293">
    <property type="component" value="Chromosome"/>
</dbReference>
<evidence type="ECO:0000313" key="6">
    <source>
        <dbReference type="Proteomes" id="UP001163293"/>
    </source>
</evidence>
<dbReference type="Pfam" id="PF20256">
    <property type="entry name" value="MoCoBD_2"/>
    <property type="match status" value="1"/>
</dbReference>
<feature type="region of interest" description="Disordered" evidence="3">
    <location>
        <begin position="1"/>
        <end position="27"/>
    </location>
</feature>
<keyword evidence="2" id="KW-0560">Oxidoreductase</keyword>
<dbReference type="Pfam" id="PF02738">
    <property type="entry name" value="MoCoBD_1"/>
    <property type="match status" value="1"/>
</dbReference>
<keyword evidence="1" id="KW-0500">Molybdenum</keyword>
<keyword evidence="6" id="KW-1185">Reference proteome</keyword>
<sequence>MTETAHAQATAGNHASGTESVPAPPGSKYKYIGRSMKRVEDPRLLVGRGGYISDVRIPGLKHAAMYRSPIAHGRIVSIDATEALKIPGVVAVFTGEDCREKMNPCMNFGPSTIQQYPLAVGKVRYFGEAVVAVVADSRYIAEDAVDALKVEFEELPPIVSPMAALDPDSPLVHEVHGSNLAYERTFTFGEFDKDFDEADIIVSDRLHWGRTAGTPMETTGAIARPGFNGVLEIYCNSMNFSYFVWLIATALKVPSNRITINPVPAGGSFGSKFTAHKVPTLAGFLALQTNQPVAYIEDRLDHTLNSDHHASDRYYDAKLALKSDGTFLGLDIDVVDDYGAYLQFGVGTHGNALSQSVGPYRIGSLRYHLQAVLTNKCQQGAYRGFGSEVQNWVLERLVDLAAKETGLKPEDIRRKNFIQVEQFPYKIPGGNLYDSGNYDAVLDEALSLIDVEHWRREQKRLREEENRYIGIGLVSTQERSVFSSTEFWYWFDEPAFPITSSPESATVSIDPAGEFQVVLHSQAMWGNSPETVAAMVVAEEFGVDPSKVNIRYADTAHALPGTGPGGSRFTVMVTGAIRGASRKLQKKIIEIAAHTLEVPAEDLEVTDGRVQVKGAPEVGQSLGEVAATAYFFALNLPPGMTSGMEEQYTYDHPITTLPSPDRTDLGIFYPIMGHNCHIAVVEVDPDTGMVKILDYAAVHDAGTIVNPITLGGHVTGGAAQGIGQALLEELPYDEDGKFLATSFRDYLVPSAHEVPTMKLGHVETPSPYTEFGIKGGGEGGRMATPGVLSQAVDDALREFDMRVTELPIKPSRIVSDVLASKARKP</sequence>
<dbReference type="AlphaFoldDB" id="A0AAX3EN66"/>
<dbReference type="InterPro" id="IPR036856">
    <property type="entry name" value="Ald_Oxase/Xan_DH_a/b_sf"/>
</dbReference>
<dbReference type="InterPro" id="IPR008274">
    <property type="entry name" value="AldOxase/xan_DH_MoCoBD1"/>
</dbReference>
<accession>A0AAX3EN66</accession>
<dbReference type="InterPro" id="IPR016208">
    <property type="entry name" value="Ald_Oxase/xanthine_DH-like"/>
</dbReference>
<evidence type="ECO:0000256" key="3">
    <source>
        <dbReference type="SAM" id="MobiDB-lite"/>
    </source>
</evidence>
<dbReference type="PANTHER" id="PTHR11908">
    <property type="entry name" value="XANTHINE DEHYDROGENASE"/>
    <property type="match status" value="1"/>
</dbReference>
<evidence type="ECO:0000313" key="5">
    <source>
        <dbReference type="EMBL" id="UYV99345.1"/>
    </source>
</evidence>
<dbReference type="Gene3D" id="3.30.365.10">
    <property type="entry name" value="Aldehyde oxidase/xanthine dehydrogenase, molybdopterin binding domain"/>
    <property type="match status" value="4"/>
</dbReference>
<dbReference type="Gene3D" id="3.90.1170.50">
    <property type="entry name" value="Aldehyde oxidase/xanthine dehydrogenase, a/b hammerhead"/>
    <property type="match status" value="1"/>
</dbReference>
<dbReference type="SMART" id="SM01008">
    <property type="entry name" value="Ald_Xan_dh_C"/>
    <property type="match status" value="1"/>
</dbReference>
<reference evidence="5" key="1">
    <citation type="submission" date="2022-07" db="EMBL/GenBank/DDBJ databases">
        <authorList>
            <person name="Wu T."/>
        </authorList>
    </citation>
    <scope>NUCLEOTIDE SEQUENCE</scope>
    <source>
        <strain evidence="5">SD-1</strain>
    </source>
</reference>